<dbReference type="SMART" id="SM00738">
    <property type="entry name" value="NGN"/>
    <property type="match status" value="1"/>
</dbReference>
<dbReference type="Pfam" id="PF02357">
    <property type="entry name" value="NusG"/>
    <property type="match status" value="1"/>
</dbReference>
<keyword evidence="6" id="KW-1185">Reference proteome</keyword>
<feature type="domain" description="NusG-like N-terminal" evidence="4">
    <location>
        <begin position="4"/>
        <end position="101"/>
    </location>
</feature>
<proteinExistence type="predicted"/>
<reference evidence="5 6" key="1">
    <citation type="submission" date="2016-03" db="EMBL/GenBank/DDBJ databases">
        <title>Niastella vici sp. nov., isolated from farmland soil.</title>
        <authorList>
            <person name="Chen L."/>
            <person name="Wang D."/>
            <person name="Yang S."/>
            <person name="Wang G."/>
        </authorList>
    </citation>
    <scope>NUCLEOTIDE SEQUENCE [LARGE SCALE GENOMIC DNA]</scope>
    <source>
        <strain evidence="5 6">DJ57</strain>
    </source>
</reference>
<dbReference type="NCBIfam" id="NF033644">
    <property type="entry name" value="antiterm_UpxY"/>
    <property type="match status" value="1"/>
</dbReference>
<evidence type="ECO:0000313" key="5">
    <source>
        <dbReference type="EMBL" id="OQP63403.1"/>
    </source>
</evidence>
<name>A0A1V9FYH3_9BACT</name>
<dbReference type="STRING" id="1703345.A3860_23955"/>
<gene>
    <name evidence="5" type="ORF">A3860_23955</name>
</gene>
<evidence type="ECO:0000256" key="2">
    <source>
        <dbReference type="ARBA" id="ARBA00023015"/>
    </source>
</evidence>
<dbReference type="InterPro" id="IPR008991">
    <property type="entry name" value="Translation_prot_SH3-like_sf"/>
</dbReference>
<dbReference type="Gene3D" id="3.30.70.940">
    <property type="entry name" value="NusG, N-terminal domain"/>
    <property type="match status" value="1"/>
</dbReference>
<dbReference type="AlphaFoldDB" id="A0A1V9FYH3"/>
<dbReference type="Proteomes" id="UP000192796">
    <property type="component" value="Unassembled WGS sequence"/>
</dbReference>
<dbReference type="PANTHER" id="PTHR30265">
    <property type="entry name" value="RHO-INTERACTING TRANSCRIPTION TERMINATION FACTOR NUSG"/>
    <property type="match status" value="1"/>
</dbReference>
<evidence type="ECO:0000259" key="4">
    <source>
        <dbReference type="SMART" id="SM00738"/>
    </source>
</evidence>
<keyword evidence="3" id="KW-0804">Transcription</keyword>
<dbReference type="GO" id="GO:0006354">
    <property type="term" value="P:DNA-templated transcription elongation"/>
    <property type="evidence" value="ECO:0007669"/>
    <property type="project" value="InterPro"/>
</dbReference>
<dbReference type="InterPro" id="IPR043425">
    <property type="entry name" value="NusG-like"/>
</dbReference>
<keyword evidence="1" id="KW-0889">Transcription antitermination</keyword>
<dbReference type="SUPFAM" id="SSF82679">
    <property type="entry name" value="N-utilization substance G protein NusG, N-terminal domain"/>
    <property type="match status" value="1"/>
</dbReference>
<protein>
    <submittedName>
        <fullName evidence="5">Antitermination protein NusG</fullName>
    </submittedName>
</protein>
<dbReference type="PANTHER" id="PTHR30265:SF4">
    <property type="entry name" value="KOW MOTIF FAMILY PROTEIN, EXPRESSED"/>
    <property type="match status" value="1"/>
</dbReference>
<keyword evidence="2" id="KW-0805">Transcription regulation</keyword>
<accession>A0A1V9FYH3</accession>
<dbReference type="RefSeq" id="WP_081147665.1">
    <property type="nucleotide sequence ID" value="NZ_LVYD01000045.1"/>
</dbReference>
<dbReference type="SUPFAM" id="SSF50104">
    <property type="entry name" value="Translation proteins SH3-like domain"/>
    <property type="match status" value="1"/>
</dbReference>
<organism evidence="5 6">
    <name type="scientific">Niastella vici</name>
    <dbReference type="NCBI Taxonomy" id="1703345"/>
    <lineage>
        <taxon>Bacteria</taxon>
        <taxon>Pseudomonadati</taxon>
        <taxon>Bacteroidota</taxon>
        <taxon>Chitinophagia</taxon>
        <taxon>Chitinophagales</taxon>
        <taxon>Chitinophagaceae</taxon>
        <taxon>Niastella</taxon>
    </lineage>
</organism>
<sequence length="182" mass="21413">MDTSKKWYAVYTRPRWEKKVADLLVRKHIENYCPLNKMVRQWADRKKLVLEPLFTSYVFVHTTPQEHVTIKQTDGILNLVYWLGQPAVIRDEEIDTIRQFLNEYHNVQLEKINVNMNDRVRISSGPLMAREGDVIEVRSKTVKVQLPSLGYTMTAEVEKSNVEVIPITTSYTNNYFYNALFK</sequence>
<evidence type="ECO:0000256" key="3">
    <source>
        <dbReference type="ARBA" id="ARBA00023163"/>
    </source>
</evidence>
<dbReference type="CDD" id="cd09895">
    <property type="entry name" value="NGN_SP_UpxY"/>
    <property type="match status" value="1"/>
</dbReference>
<dbReference type="GO" id="GO:0031564">
    <property type="term" value="P:transcription antitermination"/>
    <property type="evidence" value="ECO:0007669"/>
    <property type="project" value="UniProtKB-KW"/>
</dbReference>
<dbReference type="CDD" id="cd06091">
    <property type="entry name" value="KOW_NusG"/>
    <property type="match status" value="1"/>
</dbReference>
<comment type="caution">
    <text evidence="5">The sequence shown here is derived from an EMBL/GenBank/DDBJ whole genome shotgun (WGS) entry which is preliminary data.</text>
</comment>
<evidence type="ECO:0000256" key="1">
    <source>
        <dbReference type="ARBA" id="ARBA00022814"/>
    </source>
</evidence>
<dbReference type="InterPro" id="IPR006645">
    <property type="entry name" value="NGN-like_dom"/>
</dbReference>
<dbReference type="EMBL" id="LVYD01000045">
    <property type="protein sequence ID" value="OQP63403.1"/>
    <property type="molecule type" value="Genomic_DNA"/>
</dbReference>
<dbReference type="InterPro" id="IPR036735">
    <property type="entry name" value="NGN_dom_sf"/>
</dbReference>
<evidence type="ECO:0000313" key="6">
    <source>
        <dbReference type="Proteomes" id="UP000192796"/>
    </source>
</evidence>
<dbReference type="OrthoDB" id="9796143at2"/>